<protein>
    <recommendedName>
        <fullName evidence="1">FAD-dependent urate hydroxylase HpyO/Asp monooxygenase CreE-like FAD/NAD(P)-binding domain-containing protein</fullName>
    </recommendedName>
</protein>
<dbReference type="PANTHER" id="PTHR40254">
    <property type="entry name" value="BLR0577 PROTEIN"/>
    <property type="match status" value="1"/>
</dbReference>
<dbReference type="SUPFAM" id="SSF48452">
    <property type="entry name" value="TPR-like"/>
    <property type="match status" value="1"/>
</dbReference>
<evidence type="ECO:0000313" key="3">
    <source>
        <dbReference type="Proteomes" id="UP001500427"/>
    </source>
</evidence>
<comment type="caution">
    <text evidence="2">The sequence shown here is derived from an EMBL/GenBank/DDBJ whole genome shotgun (WGS) entry which is preliminary data.</text>
</comment>
<evidence type="ECO:0000313" key="2">
    <source>
        <dbReference type="EMBL" id="GAA5018992.1"/>
    </source>
</evidence>
<gene>
    <name evidence="2" type="ORF">GCM10023258_06200</name>
</gene>
<name>A0ABP9J580_9MICO</name>
<dbReference type="Gene3D" id="1.25.40.10">
    <property type="entry name" value="Tetratricopeptide repeat domain"/>
    <property type="match status" value="1"/>
</dbReference>
<dbReference type="InterPro" id="IPR011990">
    <property type="entry name" value="TPR-like_helical_dom_sf"/>
</dbReference>
<dbReference type="Gene3D" id="3.50.50.60">
    <property type="entry name" value="FAD/NAD(P)-binding domain"/>
    <property type="match status" value="1"/>
</dbReference>
<keyword evidence="3" id="KW-1185">Reference proteome</keyword>
<dbReference type="PRINTS" id="PR00368">
    <property type="entry name" value="FADPNR"/>
</dbReference>
<proteinExistence type="predicted"/>
<feature type="domain" description="FAD-dependent urate hydroxylase HpyO/Asp monooxygenase CreE-like FAD/NAD(P)-binding" evidence="1">
    <location>
        <begin position="18"/>
        <end position="169"/>
    </location>
</feature>
<dbReference type="EMBL" id="BAABIW010000006">
    <property type="protein sequence ID" value="GAA5018992.1"/>
    <property type="molecule type" value="Genomic_DNA"/>
</dbReference>
<dbReference type="Pfam" id="PF13454">
    <property type="entry name" value="NAD_binding_9"/>
    <property type="match status" value="1"/>
</dbReference>
<dbReference type="Proteomes" id="UP001500427">
    <property type="component" value="Unassembled WGS sequence"/>
</dbReference>
<dbReference type="InterPro" id="IPR052189">
    <property type="entry name" value="L-asp_N-monooxygenase_NS-form"/>
</dbReference>
<dbReference type="InterPro" id="IPR036188">
    <property type="entry name" value="FAD/NAD-bd_sf"/>
</dbReference>
<dbReference type="RefSeq" id="WP_345505966.1">
    <property type="nucleotide sequence ID" value="NZ_BAABIW010000006.1"/>
</dbReference>
<evidence type="ECO:0000259" key="1">
    <source>
        <dbReference type="Pfam" id="PF13454"/>
    </source>
</evidence>
<dbReference type="InterPro" id="IPR038732">
    <property type="entry name" value="HpyO/CreE_NAD-binding"/>
</dbReference>
<accession>A0ABP9J580</accession>
<sequence length="946" mass="99655">MRPAHPTDPTRSTRPTVAVLGAGAAGTLAAIHLVRTAGRRATAVDVVLLDPADRWGRGVAFGTADDGHLLNVVASGMSAIPEDPGHFVAWLGRQDPSWEGSGATFVPRRQFALYLDDTLTDAVASTYGLVTLAHRRRRAVSVRRTASGALVTTADGGELRADAVVVATGLPAVGSRWAPEALRSSPFYVPDPWLPGAIDVVRRDHAGPPDVLVVGTGLTMVDVVLSLTAGDARADRRVRAVSRRGRLPEVHSDDPKLAAIPDVADWGSGLGELREQVAAHVARVAEATGDWRPAVDGLRFQVSALWDRLSESDRLEFLATDAADWNVVRHRMAPSSGRALARLRSAGRLHVGAAEVVDVTPLARGGLEVLLSDGTSAKVGWVVNCTGPQADVRALGDPLVDDLLRTRGGAAAATPATGGMGFRTAAGRLVDSVGTTEAPIWTLGALRRGELWESTAVPEIRAQARAVGAAVLDAVAPQPRRLADGRLVSGRHPVARPRDPLGLPISTTAEAATAYNAGLERVMRLQAGGDDLLRQAAELDPGFALAHAARALLGHEAGGDADVASSLRAAQEAVRVRGDARESSLVDVVTRRVHDVHGAGTQALMSHIAAHPRDVLAVSAAVPTIAFSGVTDVQQEAWELVEGLAPAYGDHWWYISLLAFTRQDQGRFDEAGLLAESALSCEPSSGHAVHALSHVMYETGQHEDGLVWLDHWVRESGRSASHRAHFSWHAALHELVLGDTEAVRARYYSQLAPPTVTGVRALVDSASLLWRWRVTTAGWDAAVADGHGGPAAFDGEAAAPPVRPVLSAVEPALLAAPETPFVALHAALALAGAGDAAALRTLRAHCLAAADGTVRRVVTTVCDSLLAALDERWGVAATLLTDVLPLLVRVGGSAAQREVVEDSLLFFLVHDGQLGAAAALLEARLDRRPSPLDRRRLRGVLTAHPV</sequence>
<dbReference type="SUPFAM" id="SSF51905">
    <property type="entry name" value="FAD/NAD(P)-binding domain"/>
    <property type="match status" value="1"/>
</dbReference>
<dbReference type="PANTHER" id="PTHR40254:SF1">
    <property type="entry name" value="BLR0577 PROTEIN"/>
    <property type="match status" value="1"/>
</dbReference>
<reference evidence="3" key="1">
    <citation type="journal article" date="2019" name="Int. J. Syst. Evol. Microbiol.">
        <title>The Global Catalogue of Microorganisms (GCM) 10K type strain sequencing project: providing services to taxonomists for standard genome sequencing and annotation.</title>
        <authorList>
            <consortium name="The Broad Institute Genomics Platform"/>
            <consortium name="The Broad Institute Genome Sequencing Center for Infectious Disease"/>
            <person name="Wu L."/>
            <person name="Ma J."/>
        </authorList>
    </citation>
    <scope>NUCLEOTIDE SEQUENCE [LARGE SCALE GENOMIC DNA]</scope>
    <source>
        <strain evidence="3">JCM 17687</strain>
    </source>
</reference>
<organism evidence="2 3">
    <name type="scientific">Terrabacter aeriphilus</name>
    <dbReference type="NCBI Taxonomy" id="515662"/>
    <lineage>
        <taxon>Bacteria</taxon>
        <taxon>Bacillati</taxon>
        <taxon>Actinomycetota</taxon>
        <taxon>Actinomycetes</taxon>
        <taxon>Micrococcales</taxon>
        <taxon>Intrasporangiaceae</taxon>
        <taxon>Terrabacter</taxon>
    </lineage>
</organism>